<evidence type="ECO:0000256" key="5">
    <source>
        <dbReference type="SAM" id="MobiDB-lite"/>
    </source>
</evidence>
<evidence type="ECO:0000256" key="4">
    <source>
        <dbReference type="PROSITE-ProRule" id="PRU00175"/>
    </source>
</evidence>
<dbReference type="Pfam" id="PF00097">
    <property type="entry name" value="zf-C3HC4"/>
    <property type="match status" value="1"/>
</dbReference>
<feature type="domain" description="RING-type" evidence="6">
    <location>
        <begin position="66"/>
        <end position="104"/>
    </location>
</feature>
<dbReference type="InterPro" id="IPR017907">
    <property type="entry name" value="Znf_RING_CS"/>
</dbReference>
<evidence type="ECO:0000259" key="6">
    <source>
        <dbReference type="PROSITE" id="PS50089"/>
    </source>
</evidence>
<comment type="caution">
    <text evidence="7">The sequence shown here is derived from an EMBL/GenBank/DDBJ whole genome shotgun (WGS) entry which is preliminary data.</text>
</comment>
<evidence type="ECO:0000256" key="3">
    <source>
        <dbReference type="ARBA" id="ARBA00022833"/>
    </source>
</evidence>
<dbReference type="SUPFAM" id="SSF57850">
    <property type="entry name" value="RING/U-box"/>
    <property type="match status" value="1"/>
</dbReference>
<dbReference type="InterPro" id="IPR018957">
    <property type="entry name" value="Znf_C3HC4_RING-type"/>
</dbReference>
<keyword evidence="8" id="KW-1185">Reference proteome</keyword>
<dbReference type="PROSITE" id="PS00518">
    <property type="entry name" value="ZF_RING_1"/>
    <property type="match status" value="1"/>
</dbReference>
<dbReference type="EMBL" id="BMAR01000047">
    <property type="protein sequence ID" value="GFR51185.1"/>
    <property type="molecule type" value="Genomic_DNA"/>
</dbReference>
<keyword evidence="3" id="KW-0862">Zinc</keyword>
<keyword evidence="1" id="KW-0479">Metal-binding</keyword>
<keyword evidence="2 4" id="KW-0863">Zinc-finger</keyword>
<protein>
    <recommendedName>
        <fullName evidence="6">RING-type domain-containing protein</fullName>
    </recommendedName>
</protein>
<dbReference type="PANTHER" id="PTHR15898:SF13">
    <property type="entry name" value="BIFUNCTIONAL APOPTOSIS REGULATOR"/>
    <property type="match status" value="1"/>
</dbReference>
<feature type="compositionally biased region" description="Low complexity" evidence="5">
    <location>
        <begin position="238"/>
        <end position="247"/>
    </location>
</feature>
<dbReference type="PROSITE" id="PS50089">
    <property type="entry name" value="ZF_RING_2"/>
    <property type="match status" value="1"/>
</dbReference>
<dbReference type="GO" id="GO:0008270">
    <property type="term" value="F:zinc ion binding"/>
    <property type="evidence" value="ECO:0007669"/>
    <property type="project" value="UniProtKB-KW"/>
</dbReference>
<evidence type="ECO:0000256" key="2">
    <source>
        <dbReference type="ARBA" id="ARBA00022771"/>
    </source>
</evidence>
<sequence>MTSCAEHYALPDELQDTSAKDTTRQSAPAPSKEALLMEHRAGSYNAQTDGTSTSIALKDVKQHVTCALCNNLIASSLVLSCGHQYCGSCLFDWLGNKPSCPNCQVPLRAIPMRCIALDGVVEAFLGSLPDHEVAAYKARQEEGKSAANKVNKMFWWLQPSAMPNMPAGAPSGFAPAPGTAGMSHVGGMMAPKQQPFVGPPMPQQLPTGGMMTAGMLGAAYNQTKNMPQQGGSMRRASQPGGVQQQGFPPRPGARSNSFSAGGAMPNNMAQPLLPPQMAASIAAAGFSSPAMPMPGSNADLEAAYLATAQKFGMEGLALPLVYQQQLQQQLQQQEQFRGLLHACSELQAVELAASPSTQAPYTDPAQLQQLLQGLYFA</sequence>
<dbReference type="AlphaFoldDB" id="A0AAD3HSP5"/>
<organism evidence="7 8">
    <name type="scientific">Astrephomene gubernaculifera</name>
    <dbReference type="NCBI Taxonomy" id="47775"/>
    <lineage>
        <taxon>Eukaryota</taxon>
        <taxon>Viridiplantae</taxon>
        <taxon>Chlorophyta</taxon>
        <taxon>core chlorophytes</taxon>
        <taxon>Chlorophyceae</taxon>
        <taxon>CS clade</taxon>
        <taxon>Chlamydomonadales</taxon>
        <taxon>Astrephomenaceae</taxon>
        <taxon>Astrephomene</taxon>
    </lineage>
</organism>
<accession>A0AAD3HSP5</accession>
<feature type="region of interest" description="Disordered" evidence="5">
    <location>
        <begin position="226"/>
        <end position="269"/>
    </location>
</feature>
<dbReference type="InterPro" id="IPR001841">
    <property type="entry name" value="Znf_RING"/>
</dbReference>
<dbReference type="PANTHER" id="PTHR15898">
    <property type="entry name" value="BIFUNCTIONAL APOPTOSIS REGULATOR"/>
    <property type="match status" value="1"/>
</dbReference>
<reference evidence="7 8" key="1">
    <citation type="journal article" date="2021" name="Sci. Rep.">
        <title>Genome sequencing of the multicellular alga Astrephomene provides insights into convergent evolution of germ-soma differentiation.</title>
        <authorList>
            <person name="Yamashita S."/>
            <person name="Yamamoto K."/>
            <person name="Matsuzaki R."/>
            <person name="Suzuki S."/>
            <person name="Yamaguchi H."/>
            <person name="Hirooka S."/>
            <person name="Minakuchi Y."/>
            <person name="Miyagishima S."/>
            <person name="Kawachi M."/>
            <person name="Toyoda A."/>
            <person name="Nozaki H."/>
        </authorList>
    </citation>
    <scope>NUCLEOTIDE SEQUENCE [LARGE SCALE GENOMIC DNA]</scope>
    <source>
        <strain evidence="7 8">NIES-4017</strain>
    </source>
</reference>
<dbReference type="SMART" id="SM00184">
    <property type="entry name" value="RING"/>
    <property type="match status" value="1"/>
</dbReference>
<evidence type="ECO:0000313" key="7">
    <source>
        <dbReference type="EMBL" id="GFR51185.1"/>
    </source>
</evidence>
<proteinExistence type="predicted"/>
<gene>
    <name evidence="7" type="ORF">Agub_g13462</name>
</gene>
<dbReference type="GO" id="GO:0043161">
    <property type="term" value="P:proteasome-mediated ubiquitin-dependent protein catabolic process"/>
    <property type="evidence" value="ECO:0007669"/>
    <property type="project" value="TreeGrafter"/>
</dbReference>
<dbReference type="Gene3D" id="3.30.40.10">
    <property type="entry name" value="Zinc/RING finger domain, C3HC4 (zinc finger)"/>
    <property type="match status" value="1"/>
</dbReference>
<evidence type="ECO:0000256" key="1">
    <source>
        <dbReference type="ARBA" id="ARBA00022723"/>
    </source>
</evidence>
<name>A0AAD3HSP5_9CHLO</name>
<dbReference type="InterPro" id="IPR013083">
    <property type="entry name" value="Znf_RING/FYVE/PHD"/>
</dbReference>
<dbReference type="GO" id="GO:0061630">
    <property type="term" value="F:ubiquitin protein ligase activity"/>
    <property type="evidence" value="ECO:0007669"/>
    <property type="project" value="TreeGrafter"/>
</dbReference>
<dbReference type="Proteomes" id="UP001054857">
    <property type="component" value="Unassembled WGS sequence"/>
</dbReference>
<evidence type="ECO:0000313" key="8">
    <source>
        <dbReference type="Proteomes" id="UP001054857"/>
    </source>
</evidence>